<keyword evidence="2" id="KW-1185">Reference proteome</keyword>
<evidence type="ECO:0000313" key="1">
    <source>
        <dbReference type="EMBL" id="TNN45945.1"/>
    </source>
</evidence>
<accession>A0A4Z2FYL3</accession>
<protein>
    <submittedName>
        <fullName evidence="1">Uncharacterized protein</fullName>
    </submittedName>
</protein>
<proteinExistence type="predicted"/>
<reference evidence="1 2" key="1">
    <citation type="submission" date="2019-03" db="EMBL/GenBank/DDBJ databases">
        <title>First draft genome of Liparis tanakae, snailfish: a comprehensive survey of snailfish specific genes.</title>
        <authorList>
            <person name="Kim W."/>
            <person name="Song I."/>
            <person name="Jeong J.-H."/>
            <person name="Kim D."/>
            <person name="Kim S."/>
            <person name="Ryu S."/>
            <person name="Song J.Y."/>
            <person name="Lee S.K."/>
        </authorList>
    </citation>
    <scope>NUCLEOTIDE SEQUENCE [LARGE SCALE GENOMIC DNA]</scope>
    <source>
        <tissue evidence="1">Muscle</tissue>
    </source>
</reference>
<sequence length="145" mass="15770">MSLKKTSANTLKSPSSCSEEGFFLKDFPGCPTPAYITRRDESHSCPDAPACDHYGWEAPRWKPLNFHRTSPGQPLDSAPSLFQRTGRLKISRRDAALVVLTCVSMKTGDDRLSEAAVRRRLGLLDVEAPPSVGRRCSGPPGTAGL</sequence>
<gene>
    <name evidence="1" type="ORF">EYF80_043826</name>
</gene>
<evidence type="ECO:0000313" key="2">
    <source>
        <dbReference type="Proteomes" id="UP000314294"/>
    </source>
</evidence>
<comment type="caution">
    <text evidence="1">The sequence shown here is derived from an EMBL/GenBank/DDBJ whole genome shotgun (WGS) entry which is preliminary data.</text>
</comment>
<dbReference type="Proteomes" id="UP000314294">
    <property type="component" value="Unassembled WGS sequence"/>
</dbReference>
<name>A0A4Z2FYL3_9TELE</name>
<organism evidence="1 2">
    <name type="scientific">Liparis tanakae</name>
    <name type="common">Tanaka's snailfish</name>
    <dbReference type="NCBI Taxonomy" id="230148"/>
    <lineage>
        <taxon>Eukaryota</taxon>
        <taxon>Metazoa</taxon>
        <taxon>Chordata</taxon>
        <taxon>Craniata</taxon>
        <taxon>Vertebrata</taxon>
        <taxon>Euteleostomi</taxon>
        <taxon>Actinopterygii</taxon>
        <taxon>Neopterygii</taxon>
        <taxon>Teleostei</taxon>
        <taxon>Neoteleostei</taxon>
        <taxon>Acanthomorphata</taxon>
        <taxon>Eupercaria</taxon>
        <taxon>Perciformes</taxon>
        <taxon>Cottioidei</taxon>
        <taxon>Cottales</taxon>
        <taxon>Liparidae</taxon>
        <taxon>Liparis</taxon>
    </lineage>
</organism>
<dbReference type="EMBL" id="SRLO01000815">
    <property type="protein sequence ID" value="TNN45945.1"/>
    <property type="molecule type" value="Genomic_DNA"/>
</dbReference>
<dbReference type="AlphaFoldDB" id="A0A4Z2FYL3"/>